<comment type="caution">
    <text evidence="2">The sequence shown here is derived from an EMBL/GenBank/DDBJ whole genome shotgun (WGS) entry which is preliminary data.</text>
</comment>
<name>A0ABW8JKF3_9GAMM</name>
<evidence type="ECO:0000313" key="3">
    <source>
        <dbReference type="Proteomes" id="UP001620461"/>
    </source>
</evidence>
<keyword evidence="1" id="KW-0472">Membrane</keyword>
<feature type="transmembrane region" description="Helical" evidence="1">
    <location>
        <begin position="50"/>
        <end position="69"/>
    </location>
</feature>
<reference evidence="2 3" key="1">
    <citation type="submission" date="2020-10" db="EMBL/GenBank/DDBJ databases">
        <title>Phylogeny of dyella-like bacteria.</title>
        <authorList>
            <person name="Fu J."/>
        </authorList>
    </citation>
    <scope>NUCLEOTIDE SEQUENCE [LARGE SCALE GENOMIC DNA]</scope>
    <source>
        <strain evidence="2 3">JP1</strain>
    </source>
</reference>
<gene>
    <name evidence="2" type="ORF">ISP15_14630</name>
</gene>
<accession>A0ABW8JKF3</accession>
<dbReference type="EMBL" id="JADIKJ010000016">
    <property type="protein sequence ID" value="MFK2901575.1"/>
    <property type="molecule type" value="Genomic_DNA"/>
</dbReference>
<organism evidence="2 3">
    <name type="scientific">Dyella jejuensis</name>
    <dbReference type="NCBI Taxonomy" id="1432009"/>
    <lineage>
        <taxon>Bacteria</taxon>
        <taxon>Pseudomonadati</taxon>
        <taxon>Pseudomonadota</taxon>
        <taxon>Gammaproteobacteria</taxon>
        <taxon>Lysobacterales</taxon>
        <taxon>Rhodanobacteraceae</taxon>
        <taxon>Dyella</taxon>
    </lineage>
</organism>
<sequence>MKYISMEKAYPWYRRLIPWQSFSQLMSYLATVIPVMVLACLVLRKNGQADYSAIAITFLGSMPAVMGCLPMKITCKLNRVDEYEDLAKKICQIGYVRDRSLDDIDAFKYPWPRWVTWKESDMRLSRDDHVATIIGPSFSMRMLYKKLAEW</sequence>
<proteinExistence type="predicted"/>
<keyword evidence="1" id="KW-0812">Transmembrane</keyword>
<protein>
    <submittedName>
        <fullName evidence="2">Uncharacterized protein</fullName>
    </submittedName>
</protein>
<keyword evidence="1" id="KW-1133">Transmembrane helix</keyword>
<dbReference type="Proteomes" id="UP001620461">
    <property type="component" value="Unassembled WGS sequence"/>
</dbReference>
<evidence type="ECO:0000256" key="1">
    <source>
        <dbReference type="SAM" id="Phobius"/>
    </source>
</evidence>
<feature type="transmembrane region" description="Helical" evidence="1">
    <location>
        <begin position="21"/>
        <end position="44"/>
    </location>
</feature>
<keyword evidence="3" id="KW-1185">Reference proteome</keyword>
<evidence type="ECO:0000313" key="2">
    <source>
        <dbReference type="EMBL" id="MFK2901575.1"/>
    </source>
</evidence>
<dbReference type="RefSeq" id="WP_404548379.1">
    <property type="nucleotide sequence ID" value="NZ_JADIKJ010000016.1"/>
</dbReference>